<dbReference type="EMBL" id="CP009268">
    <property type="protein sequence ID" value="AJA51949.1"/>
    <property type="molecule type" value="Genomic_DNA"/>
</dbReference>
<proteinExistence type="predicted"/>
<keyword evidence="3" id="KW-0804">Transcription</keyword>
<keyword evidence="9" id="KW-1185">Reference proteome</keyword>
<reference evidence="6 9" key="1">
    <citation type="journal article" date="2015" name="Genome Announc.">
        <title>Complete Genome Sequence of the Nitrogen-Fixing and Solvent-Producing Clostridium pasteurianum DSM 525.</title>
        <authorList>
            <person name="Poehlein A."/>
            <person name="Grosse-Honebrink A."/>
            <person name="Zhang Y."/>
            <person name="Minton N.P."/>
            <person name="Daniel R."/>
        </authorList>
    </citation>
    <scope>NUCLEOTIDE SEQUENCE [LARGE SCALE GENOMIC DNA]</scope>
    <source>
        <strain evidence="6">DSM 525</strain>
        <strain evidence="9">DSM 525 / ATCC 6013</strain>
    </source>
</reference>
<sequence length="253" mass="29475">MIELDITKIRDKYHLSKFEEKILIYIINNIDSVKEIGVRGIAKEHYTSTTTIMNLSKKLGYSGFLDMYYNLHFKLRNKSSYFDRKIFNDYYGVNVDEILSIDDDSIDKFINMLVENRNEVIYTYGFGLSLFIAEYITRKLLIMGFNCILSDCHELYAVNTLKAKLFINVSKSGETKYLVDVSNKAKKSNIKIISFIGNAESTIGRLSDINFKIYDMHSMDDQNKLPNLFYGNVIILFEILLNKYLERIKDDKA</sequence>
<dbReference type="KEGG" id="cpae:CPAST_c18910"/>
<dbReference type="Gene3D" id="1.10.10.10">
    <property type="entry name" value="Winged helix-like DNA-binding domain superfamily/Winged helix DNA-binding domain"/>
    <property type="match status" value="1"/>
</dbReference>
<dbReference type="Proteomes" id="UP000030905">
    <property type="component" value="Chromosome"/>
</dbReference>
<feature type="domain" description="SIS" evidence="5">
    <location>
        <begin position="109"/>
        <end position="250"/>
    </location>
</feature>
<dbReference type="InterPro" id="IPR047640">
    <property type="entry name" value="RpiR-like"/>
</dbReference>
<evidence type="ECO:0000256" key="2">
    <source>
        <dbReference type="ARBA" id="ARBA00023125"/>
    </source>
</evidence>
<evidence type="ECO:0000259" key="4">
    <source>
        <dbReference type="PROSITE" id="PS51071"/>
    </source>
</evidence>
<dbReference type="InterPro" id="IPR001347">
    <property type="entry name" value="SIS_dom"/>
</dbReference>
<keyword evidence="1" id="KW-0805">Transcription regulation</keyword>
<dbReference type="AlphaFoldDB" id="A0A0H3J220"/>
<dbReference type="InterPro" id="IPR009057">
    <property type="entry name" value="Homeodomain-like_sf"/>
</dbReference>
<dbReference type="PROSITE" id="PS51464">
    <property type="entry name" value="SIS"/>
    <property type="match status" value="1"/>
</dbReference>
<evidence type="ECO:0000313" key="7">
    <source>
        <dbReference type="EMBL" id="KRU12042.1"/>
    </source>
</evidence>
<feature type="domain" description="HTH rpiR-type" evidence="4">
    <location>
        <begin position="2"/>
        <end position="78"/>
    </location>
</feature>
<reference evidence="7 8" key="3">
    <citation type="journal article" name="Genome Announc.">
        <title>Improved Draft Genome Sequence of Clostridium pasteurianum Strain ATCC 6013 (DSM 525) Using a Hybrid Next-Generation Sequencing Approach.</title>
        <authorList>
            <person name="Pyne M.E."/>
            <person name="Utturkar S."/>
            <person name="Brown S.D."/>
            <person name="Moo-Young M."/>
            <person name="Chung D.A."/>
            <person name="Chou C.P."/>
        </authorList>
    </citation>
    <scope>NUCLEOTIDE SEQUENCE [LARGE SCALE GENOMIC DNA]</scope>
    <source>
        <strain evidence="7 8">ATCC 6013</strain>
    </source>
</reference>
<dbReference type="CDD" id="cd05013">
    <property type="entry name" value="SIS_RpiR"/>
    <property type="match status" value="1"/>
</dbReference>
<evidence type="ECO:0000259" key="5">
    <source>
        <dbReference type="PROSITE" id="PS51464"/>
    </source>
</evidence>
<reference evidence="7" key="2">
    <citation type="submission" date="2015-10" db="EMBL/GenBank/DDBJ databases">
        <title>Improved Draft Genome Sequence of Clostridium pasteurianum Strain ATCC 6013 (DSM 525) Using a Hybrid Next-Generation Sequencing Approach.</title>
        <authorList>
            <person name="Pyne M.E."/>
            <person name="Utturkar S.M."/>
            <person name="Brown S.D."/>
            <person name="Moo-Young M."/>
            <person name="Chung D.A."/>
            <person name="Chou P.C."/>
        </authorList>
    </citation>
    <scope>NUCLEOTIDE SEQUENCE</scope>
    <source>
        <strain evidence="7">ATCC 6013</strain>
    </source>
</reference>
<dbReference type="Pfam" id="PF01380">
    <property type="entry name" value="SIS"/>
    <property type="match status" value="1"/>
</dbReference>
<dbReference type="Pfam" id="PF01418">
    <property type="entry name" value="HTH_6"/>
    <property type="match status" value="1"/>
</dbReference>
<dbReference type="InterPro" id="IPR000281">
    <property type="entry name" value="HTH_RpiR"/>
</dbReference>
<accession>A0A0H3J220</accession>
<dbReference type="PANTHER" id="PTHR30514:SF21">
    <property type="entry name" value="RPIR-FAMILY TRANSCRIPTIONAL REGULATOR"/>
    <property type="match status" value="1"/>
</dbReference>
<dbReference type="eggNOG" id="COG1737">
    <property type="taxonomic scope" value="Bacteria"/>
</dbReference>
<name>A0A0H3J220_CLOPA</name>
<dbReference type="PATRIC" id="fig|1262449.3.peg.1730"/>
<evidence type="ECO:0000313" key="8">
    <source>
        <dbReference type="Proteomes" id="UP000028042"/>
    </source>
</evidence>
<dbReference type="InterPro" id="IPR036388">
    <property type="entry name" value="WH-like_DNA-bd_sf"/>
</dbReference>
<dbReference type="KEGG" id="cpat:CLPA_c18910"/>
<dbReference type="PROSITE" id="PS51071">
    <property type="entry name" value="HTH_RPIR"/>
    <property type="match status" value="1"/>
</dbReference>
<evidence type="ECO:0000256" key="1">
    <source>
        <dbReference type="ARBA" id="ARBA00023015"/>
    </source>
</evidence>
<evidence type="ECO:0000313" key="9">
    <source>
        <dbReference type="Proteomes" id="UP000030905"/>
    </source>
</evidence>
<gene>
    <name evidence="6" type="ORF">CLPA_c18910</name>
    <name evidence="7" type="ORF">CP6013_01289</name>
</gene>
<dbReference type="SUPFAM" id="SSF53697">
    <property type="entry name" value="SIS domain"/>
    <property type="match status" value="1"/>
</dbReference>
<evidence type="ECO:0000313" key="6">
    <source>
        <dbReference type="EMBL" id="AJA51949.1"/>
    </source>
</evidence>
<dbReference type="GO" id="GO:0003677">
    <property type="term" value="F:DNA binding"/>
    <property type="evidence" value="ECO:0007669"/>
    <property type="project" value="UniProtKB-KW"/>
</dbReference>
<keyword evidence="2" id="KW-0238">DNA-binding</keyword>
<evidence type="ECO:0000256" key="3">
    <source>
        <dbReference type="ARBA" id="ARBA00023163"/>
    </source>
</evidence>
<dbReference type="GO" id="GO:1901135">
    <property type="term" value="P:carbohydrate derivative metabolic process"/>
    <property type="evidence" value="ECO:0007669"/>
    <property type="project" value="InterPro"/>
</dbReference>
<dbReference type="GO" id="GO:0097367">
    <property type="term" value="F:carbohydrate derivative binding"/>
    <property type="evidence" value="ECO:0007669"/>
    <property type="project" value="InterPro"/>
</dbReference>
<protein>
    <submittedName>
        <fullName evidence="6">SIS domain-containing protein</fullName>
    </submittedName>
    <submittedName>
        <fullName evidence="7">Transcriptional regulator, RpiR family</fullName>
    </submittedName>
</protein>
<organism evidence="6 9">
    <name type="scientific">Clostridium pasteurianum DSM 525 = ATCC 6013</name>
    <dbReference type="NCBI Taxonomy" id="1262449"/>
    <lineage>
        <taxon>Bacteria</taxon>
        <taxon>Bacillati</taxon>
        <taxon>Bacillota</taxon>
        <taxon>Clostridia</taxon>
        <taxon>Eubacteriales</taxon>
        <taxon>Clostridiaceae</taxon>
        <taxon>Clostridium</taxon>
    </lineage>
</organism>
<dbReference type="Proteomes" id="UP000028042">
    <property type="component" value="Unassembled WGS sequence"/>
</dbReference>
<dbReference type="PANTHER" id="PTHR30514">
    <property type="entry name" value="GLUCOKINASE"/>
    <property type="match status" value="1"/>
</dbReference>
<dbReference type="GO" id="GO:0003700">
    <property type="term" value="F:DNA-binding transcription factor activity"/>
    <property type="evidence" value="ECO:0007669"/>
    <property type="project" value="InterPro"/>
</dbReference>
<dbReference type="EMBL" id="JPGY02000001">
    <property type="protein sequence ID" value="KRU12042.1"/>
    <property type="molecule type" value="Genomic_DNA"/>
</dbReference>
<dbReference type="Gene3D" id="3.40.50.10490">
    <property type="entry name" value="Glucose-6-phosphate isomerase like protein, domain 1"/>
    <property type="match status" value="1"/>
</dbReference>
<dbReference type="InterPro" id="IPR046348">
    <property type="entry name" value="SIS_dom_sf"/>
</dbReference>
<dbReference type="SUPFAM" id="SSF46689">
    <property type="entry name" value="Homeodomain-like"/>
    <property type="match status" value="1"/>
</dbReference>
<dbReference type="InterPro" id="IPR035472">
    <property type="entry name" value="RpiR-like_SIS"/>
</dbReference>